<evidence type="ECO:0000313" key="2">
    <source>
        <dbReference type="Proteomes" id="UP001479436"/>
    </source>
</evidence>
<dbReference type="SUPFAM" id="SSF81383">
    <property type="entry name" value="F-box domain"/>
    <property type="match status" value="1"/>
</dbReference>
<organism evidence="1 2">
    <name type="scientific">Basidiobolus ranarum</name>
    <dbReference type="NCBI Taxonomy" id="34480"/>
    <lineage>
        <taxon>Eukaryota</taxon>
        <taxon>Fungi</taxon>
        <taxon>Fungi incertae sedis</taxon>
        <taxon>Zoopagomycota</taxon>
        <taxon>Entomophthoromycotina</taxon>
        <taxon>Basidiobolomycetes</taxon>
        <taxon>Basidiobolales</taxon>
        <taxon>Basidiobolaceae</taxon>
        <taxon>Basidiobolus</taxon>
    </lineage>
</organism>
<dbReference type="InterPro" id="IPR032675">
    <property type="entry name" value="LRR_dom_sf"/>
</dbReference>
<dbReference type="InterPro" id="IPR036047">
    <property type="entry name" value="F-box-like_dom_sf"/>
</dbReference>
<dbReference type="PANTHER" id="PTHR13318">
    <property type="entry name" value="PARTNER OF PAIRED, ISOFORM B-RELATED"/>
    <property type="match status" value="1"/>
</dbReference>
<dbReference type="Proteomes" id="UP001479436">
    <property type="component" value="Unassembled WGS sequence"/>
</dbReference>
<proteinExistence type="predicted"/>
<dbReference type="Gene3D" id="3.80.10.10">
    <property type="entry name" value="Ribonuclease Inhibitor"/>
    <property type="match status" value="1"/>
</dbReference>
<keyword evidence="2" id="KW-1185">Reference proteome</keyword>
<accession>A0ABR2WIZ6</accession>
<evidence type="ECO:0000313" key="1">
    <source>
        <dbReference type="EMBL" id="KAK9761478.1"/>
    </source>
</evidence>
<gene>
    <name evidence="1" type="ORF">K7432_013600</name>
</gene>
<reference evidence="1 2" key="1">
    <citation type="submission" date="2023-04" db="EMBL/GenBank/DDBJ databases">
        <title>Genome of Basidiobolus ranarum AG-B5.</title>
        <authorList>
            <person name="Stajich J.E."/>
            <person name="Carter-House D."/>
            <person name="Gryganskyi A."/>
        </authorList>
    </citation>
    <scope>NUCLEOTIDE SEQUENCE [LARGE SCALE GENOMIC DNA]</scope>
    <source>
        <strain evidence="1 2">AG-B5</strain>
    </source>
</reference>
<dbReference type="SUPFAM" id="SSF52047">
    <property type="entry name" value="RNI-like"/>
    <property type="match status" value="1"/>
</dbReference>
<sequence>MSGVVSGNHALEQDLFNNECLLQNILAYLQPQHLPPCALVNSQWYHFVAEQLYRKVPLKRQILLPQIFSIGRNPQLGSFVRELRIDSSKLRHNVYISEEFRDLMSALCQSCVNLQRLWFTYNRKEDSEWLAMLIHNAPGLTYLNFDVVNKSNAVFGSLINVWENLETLEITHSTSNFIRESDDFTRVLKTHSKLTHIVIMGDVDIPDILMQGLSENCSKLRSLTLGSRHSFGSFSLSEKALSTLVKNTPELRTLNLGTTDSNILLQGVDWLSDVGNHCKELKCLRWNVSLNPNVFQDSSKFKALLRPFSSLTTLNISGLSIHFVFAMIEEASHLSHTLSTLVLKEVGESEQVEKEARLLSYIPILFPNLSHLELHCYLNQILNRCVPNILKGLEKLEVAVISAIGAVLEDEDVEGGEADSTHNPSTHVASWFEDELQHPLHLTSLRFLKLESIRVTNQLINALSHSCPNLAKLYILSYFSRIYTPIDFSVSNMFKYVAYALLL</sequence>
<comment type="caution">
    <text evidence="1">The sequence shown here is derived from an EMBL/GenBank/DDBJ whole genome shotgun (WGS) entry which is preliminary data.</text>
</comment>
<dbReference type="EMBL" id="JASJQH010001371">
    <property type="protein sequence ID" value="KAK9761478.1"/>
    <property type="molecule type" value="Genomic_DNA"/>
</dbReference>
<name>A0ABR2WIZ6_9FUNG</name>
<protein>
    <recommendedName>
        <fullName evidence="3">F-box domain-containing protein</fullName>
    </recommendedName>
</protein>
<evidence type="ECO:0008006" key="3">
    <source>
        <dbReference type="Google" id="ProtNLM"/>
    </source>
</evidence>